<evidence type="ECO:0000313" key="1">
    <source>
        <dbReference type="EMBL" id="QCO04903.1"/>
    </source>
</evidence>
<dbReference type="EMBL" id="CP032331">
    <property type="protein sequence ID" value="QCO04903.1"/>
    <property type="molecule type" value="Genomic_DNA"/>
</dbReference>
<reference evidence="1 2" key="1">
    <citation type="submission" date="2018-09" db="EMBL/GenBank/DDBJ databases">
        <title>Whole genome based analysis of evolution and adaptive divergence in Indian and Brazilian strains of Azospirillum brasilense.</title>
        <authorList>
            <person name="Singh C."/>
            <person name="Tripathi A.K."/>
        </authorList>
    </citation>
    <scope>NUCLEOTIDE SEQUENCE [LARGE SCALE GENOMIC DNA]</scope>
    <source>
        <strain evidence="1 2">MTCC4036</strain>
        <plasmid evidence="1 2">p1</plasmid>
    </source>
</reference>
<dbReference type="AlphaFoldDB" id="A0A4D8Q6A9"/>
<dbReference type="Proteomes" id="UP000298596">
    <property type="component" value="Plasmid p1"/>
</dbReference>
<name>A0A4D8Q6A9_AZOBR</name>
<accession>A0A4D8Q6A9</accession>
<organism evidence="1 2">
    <name type="scientific">Azospirillum brasilense</name>
    <dbReference type="NCBI Taxonomy" id="192"/>
    <lineage>
        <taxon>Bacteria</taxon>
        <taxon>Pseudomonadati</taxon>
        <taxon>Pseudomonadota</taxon>
        <taxon>Alphaproteobacteria</taxon>
        <taxon>Rhodospirillales</taxon>
        <taxon>Azospirillaceae</taxon>
        <taxon>Azospirillum</taxon>
    </lineage>
</organism>
<protein>
    <submittedName>
        <fullName evidence="1">Uncharacterized protein</fullName>
    </submittedName>
</protein>
<keyword evidence="1" id="KW-0614">Plasmid</keyword>
<sequence length="125" mass="14045">MILPFLDIVGLGYAYHQLVREHLDCLGRHFPGSASTCRLEALSKLLRDVGEQELNAAWNSSVRLFTPASFEHVRLRQNEEADTRIGGHAQKEQIGSDLQQFAYRGLSTGVRLPLVEMQATVWRPG</sequence>
<proteinExistence type="predicted"/>
<geneLocation type="plasmid" evidence="1">
    <name>p1</name>
</geneLocation>
<gene>
    <name evidence="1" type="ORF">D3867_23920</name>
</gene>
<evidence type="ECO:0000313" key="2">
    <source>
        <dbReference type="Proteomes" id="UP000298596"/>
    </source>
</evidence>